<protein>
    <submittedName>
        <fullName evidence="1">Uncharacterized protein</fullName>
    </submittedName>
</protein>
<organism evidence="1 2">
    <name type="scientific">Candidatus Nitrosomaritimum aestuariumsis</name>
    <dbReference type="NCBI Taxonomy" id="3342354"/>
    <lineage>
        <taxon>Archaea</taxon>
        <taxon>Nitrososphaerota</taxon>
        <taxon>Nitrososphaeria</taxon>
        <taxon>Nitrosopumilales</taxon>
        <taxon>Nitrosopumilaceae</taxon>
        <taxon>Candidatus Nitrosomaritimum</taxon>
    </lineage>
</organism>
<name>A0AC60W0N4_9ARCH</name>
<proteinExistence type="predicted"/>
<sequence>MTMRRKRRGLATVVSTGILLSAVAIMGSMLTAWSNSIFATEQHQLNTVYAEGVNKLNEFLVIEHVWFGNNPSKFVNVTMSNVGNVGLNVTKITLDNSIDKTSLLVTDGGIVRGDYFSTEIGYNWTTTEPIEITVTTEKGTIYQTFAMGP</sequence>
<reference evidence="1 2" key="1">
    <citation type="journal article" date="2020" name="Appl. Environ. Microbiol.">
        <title>Genomic Characteristics of a Novel Species of Ammonia-Oxidizing Archaea from the Jiulong River Estuary.</title>
        <authorList>
            <person name="Zou D."/>
            <person name="Wan R."/>
            <person name="Han L."/>
            <person name="Xu M.N."/>
            <person name="Liu Y."/>
            <person name="Liu H."/>
            <person name="Kao S.J."/>
            <person name="Li M."/>
        </authorList>
    </citation>
    <scope>NUCLEOTIDE SEQUENCE [LARGE SCALE GENOMIC DNA]</scope>
    <source>
        <strain evidence="1">W1bin1</strain>
    </source>
</reference>
<evidence type="ECO:0000313" key="1">
    <source>
        <dbReference type="EMBL" id="MBA4453082.1"/>
    </source>
</evidence>
<accession>A0AC60W0N4</accession>
<gene>
    <name evidence="1" type="ORF">H2B03_07975</name>
</gene>
<evidence type="ECO:0000313" key="2">
    <source>
        <dbReference type="Proteomes" id="UP000559653"/>
    </source>
</evidence>
<dbReference type="EMBL" id="JACEMZ010000070">
    <property type="protein sequence ID" value="MBA4453082.1"/>
    <property type="molecule type" value="Genomic_DNA"/>
</dbReference>
<comment type="caution">
    <text evidence="1">The sequence shown here is derived from an EMBL/GenBank/DDBJ whole genome shotgun (WGS) entry which is preliminary data.</text>
</comment>
<dbReference type="Proteomes" id="UP000559653">
    <property type="component" value="Unassembled WGS sequence"/>
</dbReference>